<dbReference type="GeneID" id="17041685"/>
<evidence type="ECO:0000256" key="1">
    <source>
        <dbReference type="ARBA" id="ARBA00023015"/>
    </source>
</evidence>
<dbReference type="Gene3D" id="2.40.330.10">
    <property type="entry name" value="DNA-binding pseudobarrel domain"/>
    <property type="match status" value="1"/>
</dbReference>
<keyword evidence="3" id="KW-0804">Transcription</keyword>
<keyword evidence="2" id="KW-0238">DNA-binding</keyword>
<dbReference type="InterPro" id="IPR003340">
    <property type="entry name" value="B3_DNA-bd"/>
</dbReference>
<dbReference type="KEGG" id="csl:COCSUDRAFT_63219"/>
<dbReference type="EMBL" id="AGSI01000007">
    <property type="protein sequence ID" value="EIE23693.1"/>
    <property type="molecule type" value="Genomic_DNA"/>
</dbReference>
<evidence type="ECO:0000256" key="4">
    <source>
        <dbReference type="ARBA" id="ARBA00023242"/>
    </source>
</evidence>
<comment type="caution">
    <text evidence="6">The sequence shown here is derived from an EMBL/GenBank/DDBJ whole genome shotgun (WGS) entry which is preliminary data.</text>
</comment>
<feature type="compositionally biased region" description="Acidic residues" evidence="5">
    <location>
        <begin position="222"/>
        <end position="231"/>
    </location>
</feature>
<evidence type="ECO:0000313" key="7">
    <source>
        <dbReference type="Proteomes" id="UP000007264"/>
    </source>
</evidence>
<evidence type="ECO:0008006" key="8">
    <source>
        <dbReference type="Google" id="ProtNLM"/>
    </source>
</evidence>
<dbReference type="RefSeq" id="XP_005648237.1">
    <property type="nucleotide sequence ID" value="XM_005648180.1"/>
</dbReference>
<evidence type="ECO:0000256" key="2">
    <source>
        <dbReference type="ARBA" id="ARBA00023125"/>
    </source>
</evidence>
<accession>I0YZ74</accession>
<keyword evidence="1" id="KW-0805">Transcription regulation</keyword>
<dbReference type="InterPro" id="IPR015300">
    <property type="entry name" value="DNA-bd_pseudobarrel_sf"/>
</dbReference>
<evidence type="ECO:0000313" key="6">
    <source>
        <dbReference type="EMBL" id="EIE23693.1"/>
    </source>
</evidence>
<dbReference type="OrthoDB" id="1909330at2759"/>
<feature type="compositionally biased region" description="Low complexity" evidence="5">
    <location>
        <begin position="241"/>
        <end position="255"/>
    </location>
</feature>
<dbReference type="SUPFAM" id="SSF101936">
    <property type="entry name" value="DNA-binding pseudobarrel domain"/>
    <property type="match status" value="1"/>
</dbReference>
<dbReference type="CDD" id="cd10017">
    <property type="entry name" value="B3_DNA"/>
    <property type="match status" value="1"/>
</dbReference>
<keyword evidence="4" id="KW-0539">Nucleus</keyword>
<feature type="compositionally biased region" description="Low complexity" evidence="5">
    <location>
        <begin position="322"/>
        <end position="336"/>
    </location>
</feature>
<proteinExistence type="predicted"/>
<organism evidence="6 7">
    <name type="scientific">Coccomyxa subellipsoidea (strain C-169)</name>
    <name type="common">Green microalga</name>
    <dbReference type="NCBI Taxonomy" id="574566"/>
    <lineage>
        <taxon>Eukaryota</taxon>
        <taxon>Viridiplantae</taxon>
        <taxon>Chlorophyta</taxon>
        <taxon>core chlorophytes</taxon>
        <taxon>Trebouxiophyceae</taxon>
        <taxon>Trebouxiophyceae incertae sedis</taxon>
        <taxon>Coccomyxaceae</taxon>
        <taxon>Coccomyxa</taxon>
        <taxon>Coccomyxa subellipsoidea</taxon>
    </lineage>
</organism>
<protein>
    <recommendedName>
        <fullName evidence="8">TF-B3 domain-containing protein</fullName>
    </recommendedName>
</protein>
<gene>
    <name evidence="6" type="ORF">COCSUDRAFT_63219</name>
</gene>
<keyword evidence="7" id="KW-1185">Reference proteome</keyword>
<dbReference type="Proteomes" id="UP000007264">
    <property type="component" value="Unassembled WGS sequence"/>
</dbReference>
<dbReference type="GO" id="GO:0003677">
    <property type="term" value="F:DNA binding"/>
    <property type="evidence" value="ECO:0007669"/>
    <property type="project" value="UniProtKB-KW"/>
</dbReference>
<feature type="region of interest" description="Disordered" evidence="5">
    <location>
        <begin position="218"/>
        <end position="255"/>
    </location>
</feature>
<sequence length="353" mass="38359">MADFRQRNKPAVNYSDDYRLERIERQPKAGGRQQRRMPVGAKLPNFPIQSAAAIKLATEAAQAKCEELSGRGFYKEMQPSNVSSGYWLQLPVDMGTTYRFSHTADIELECLDEWKNTEGWQYEKYPGKNKNRWHVRWLVRGGNSCGLSGGWRGFSIDQQLTWNDTVVFEIPADVPAGELPTYVIIHTYRAENYETAETEGLVVPAKEVFEALLAKMPKEEGGDASDEEGAEEGMPADSPDGDQAAGEGKAAGKDAMAALRARKKRIAEVAGSLKTAAAEHKRQKKAAAAPTKPDAAADEVADKYMGEADGADNDDSNREAEAAAVEGADDGAAAAAPKRKRGAKASDCAMRPS</sequence>
<feature type="region of interest" description="Disordered" evidence="5">
    <location>
        <begin position="273"/>
        <end position="353"/>
    </location>
</feature>
<dbReference type="AlphaFoldDB" id="I0YZ74"/>
<name>I0YZ74_COCSC</name>
<evidence type="ECO:0000256" key="3">
    <source>
        <dbReference type="ARBA" id="ARBA00023163"/>
    </source>
</evidence>
<evidence type="ECO:0000256" key="5">
    <source>
        <dbReference type="SAM" id="MobiDB-lite"/>
    </source>
</evidence>
<reference evidence="6 7" key="1">
    <citation type="journal article" date="2012" name="Genome Biol.">
        <title>The genome of the polar eukaryotic microalga coccomyxa subellipsoidea reveals traits of cold adaptation.</title>
        <authorList>
            <person name="Blanc G."/>
            <person name="Agarkova I."/>
            <person name="Grimwood J."/>
            <person name="Kuo A."/>
            <person name="Brueggeman A."/>
            <person name="Dunigan D."/>
            <person name="Gurnon J."/>
            <person name="Ladunga I."/>
            <person name="Lindquist E."/>
            <person name="Lucas S."/>
            <person name="Pangilinan J."/>
            <person name="Proschold T."/>
            <person name="Salamov A."/>
            <person name="Schmutz J."/>
            <person name="Weeks D."/>
            <person name="Yamada T."/>
            <person name="Claverie J.M."/>
            <person name="Grigoriev I."/>
            <person name="Van Etten J."/>
            <person name="Lomsadze A."/>
            <person name="Borodovsky M."/>
        </authorList>
    </citation>
    <scope>NUCLEOTIDE SEQUENCE [LARGE SCALE GENOMIC DNA]</scope>
    <source>
        <strain evidence="6 7">C-169</strain>
    </source>
</reference>